<organism evidence="1 2">
    <name type="scientific">Hexamita inflata</name>
    <dbReference type="NCBI Taxonomy" id="28002"/>
    <lineage>
        <taxon>Eukaryota</taxon>
        <taxon>Metamonada</taxon>
        <taxon>Diplomonadida</taxon>
        <taxon>Hexamitidae</taxon>
        <taxon>Hexamitinae</taxon>
        <taxon>Hexamita</taxon>
    </lineage>
</organism>
<accession>A0ABP1H8X8</accession>
<dbReference type="Proteomes" id="UP001642409">
    <property type="component" value="Unassembled WGS sequence"/>
</dbReference>
<gene>
    <name evidence="1" type="ORF">HINF_LOCUS9961</name>
</gene>
<name>A0ABP1H8X8_9EUKA</name>
<evidence type="ECO:0000313" key="2">
    <source>
        <dbReference type="Proteomes" id="UP001642409"/>
    </source>
</evidence>
<sequence>MGQICISIPIALQHQQMMNTFTIFDDLKLYVVVCDNLLQICNHNQIVIYQKQVDFNFYESYTNDLNKFGGMRVLQAHLYQPVISKGKIYFMCFNQIYVLKDSNIQHLVSVPLWVEQIVSPDKFICQLFSFKDDLYVSSSKGIVYQVEDNMLFYIKHFQGQFYQYCDTVLCYSSRDGFMYQIVDNFEFVKLFEVGLQWDLQFCGGGILIGLALDKYIIIDIVHRRILGATKEYVYNRENIASFLELSYSGFCVMRSVIKDYISDSVHAQLQNEYYAYIKRQCSFPSYSSEMCALLRSFDSKLADSCSKKYITINQFNVNKLPSCRQRFRTRVFPHFDLYLVFDDYFISVIDENDLIYSQIQQEIQSWIQQKVQYYVKSYCFNTSIFRPEYFRSINCNGRLYFQVVDSVFVLNGQQLIFVNQIPNLNLNFSSAIYLKLFALNGRLFVLNGIKQIYILNINQFEFVLESEMCAGFAFQIGECAYLLNRSGYHQIKYINDQIHFELIQETNLEEVSTAFDFIREKHGDIQVYARTTLFDFNQQLTYFEQIIKNRFNTFNLKRNIFEQFQDVLHSINTLSYKMDRIGKEFVDLFVESCQ</sequence>
<dbReference type="EMBL" id="CAXDID020000021">
    <property type="protein sequence ID" value="CAL5987575.1"/>
    <property type="molecule type" value="Genomic_DNA"/>
</dbReference>
<keyword evidence="2" id="KW-1185">Reference proteome</keyword>
<reference evidence="1 2" key="1">
    <citation type="submission" date="2024-07" db="EMBL/GenBank/DDBJ databases">
        <authorList>
            <person name="Akdeniz Z."/>
        </authorList>
    </citation>
    <scope>NUCLEOTIDE SEQUENCE [LARGE SCALE GENOMIC DNA]</scope>
</reference>
<evidence type="ECO:0000313" key="1">
    <source>
        <dbReference type="EMBL" id="CAL5987575.1"/>
    </source>
</evidence>
<proteinExistence type="predicted"/>
<protein>
    <submittedName>
        <fullName evidence="1">Uncharacterized protein</fullName>
    </submittedName>
</protein>
<comment type="caution">
    <text evidence="1">The sequence shown here is derived from an EMBL/GenBank/DDBJ whole genome shotgun (WGS) entry which is preliminary data.</text>
</comment>